<gene>
    <name evidence="3" type="ORF">SAMN05216210_1145</name>
</gene>
<evidence type="ECO:0000256" key="1">
    <source>
        <dbReference type="SAM" id="Phobius"/>
    </source>
</evidence>
<dbReference type="Proteomes" id="UP000243924">
    <property type="component" value="Chromosome I"/>
</dbReference>
<dbReference type="EMBL" id="LT629787">
    <property type="protein sequence ID" value="SDU00174.1"/>
    <property type="molecule type" value="Genomic_DNA"/>
</dbReference>
<dbReference type="PANTHER" id="PTHR22550">
    <property type="entry name" value="SPORE GERMINATION PROTEIN"/>
    <property type="match status" value="1"/>
</dbReference>
<accession>A0A1H2EYJ6</accession>
<keyword evidence="1" id="KW-1133">Transmembrane helix</keyword>
<dbReference type="Pfam" id="PF00092">
    <property type="entry name" value="VWA"/>
    <property type="match status" value="1"/>
</dbReference>
<dbReference type="STRING" id="1434072.SAMN05216210_1145"/>
<dbReference type="PANTHER" id="PTHR22550:SF18">
    <property type="entry name" value="VWFA DOMAIN-CONTAINING PROTEIN"/>
    <property type="match status" value="1"/>
</dbReference>
<feature type="domain" description="VWFA" evidence="2">
    <location>
        <begin position="88"/>
        <end position="284"/>
    </location>
</feature>
<feature type="transmembrane region" description="Helical" evidence="1">
    <location>
        <begin position="303"/>
        <end position="320"/>
    </location>
</feature>
<evidence type="ECO:0000313" key="4">
    <source>
        <dbReference type="Proteomes" id="UP000243924"/>
    </source>
</evidence>
<evidence type="ECO:0000313" key="3">
    <source>
        <dbReference type="EMBL" id="SDU00174.1"/>
    </source>
</evidence>
<dbReference type="SUPFAM" id="SSF53300">
    <property type="entry name" value="vWA-like"/>
    <property type="match status" value="1"/>
</dbReference>
<proteinExistence type="predicted"/>
<reference evidence="4" key="1">
    <citation type="submission" date="2016-10" db="EMBL/GenBank/DDBJ databases">
        <authorList>
            <person name="Varghese N."/>
            <person name="Submissions S."/>
        </authorList>
    </citation>
    <scope>NUCLEOTIDE SEQUENCE [LARGE SCALE GENOMIC DNA]</scope>
    <source>
        <strain evidence="4">CECT 8338</strain>
    </source>
</reference>
<dbReference type="Gene3D" id="3.40.50.410">
    <property type="entry name" value="von Willebrand factor, type A domain"/>
    <property type="match status" value="1"/>
</dbReference>
<dbReference type="AlphaFoldDB" id="A0A1H2EYJ6"/>
<name>A0A1H2EYJ6_9GAMM</name>
<dbReference type="RefSeq" id="WP_092384997.1">
    <property type="nucleotide sequence ID" value="NZ_LT629787.1"/>
</dbReference>
<dbReference type="OrthoDB" id="6206554at2"/>
<keyword evidence="4" id="KW-1185">Reference proteome</keyword>
<dbReference type="SMART" id="SM00327">
    <property type="entry name" value="VWA"/>
    <property type="match status" value="1"/>
</dbReference>
<protein>
    <submittedName>
        <fullName evidence="3">Ca-activated chloride channel family protein</fullName>
    </submittedName>
</protein>
<organism evidence="3 4">
    <name type="scientific">Halopseudomonas salegens</name>
    <dbReference type="NCBI Taxonomy" id="1434072"/>
    <lineage>
        <taxon>Bacteria</taxon>
        <taxon>Pseudomonadati</taxon>
        <taxon>Pseudomonadota</taxon>
        <taxon>Gammaproteobacteria</taxon>
        <taxon>Pseudomonadales</taxon>
        <taxon>Pseudomonadaceae</taxon>
        <taxon>Halopseudomonas</taxon>
    </lineage>
</organism>
<dbReference type="InterPro" id="IPR033881">
    <property type="entry name" value="vWA_BatA_type"/>
</dbReference>
<dbReference type="PROSITE" id="PS50234">
    <property type="entry name" value="VWFA"/>
    <property type="match status" value="1"/>
</dbReference>
<keyword evidence="1" id="KW-0472">Membrane</keyword>
<keyword evidence="1" id="KW-0812">Transmembrane</keyword>
<dbReference type="InterPro" id="IPR036465">
    <property type="entry name" value="vWFA_dom_sf"/>
</dbReference>
<dbReference type="InterPro" id="IPR002035">
    <property type="entry name" value="VWF_A"/>
</dbReference>
<dbReference type="InterPro" id="IPR050768">
    <property type="entry name" value="UPF0353/GerABKA_families"/>
</dbReference>
<dbReference type="CDD" id="cd01467">
    <property type="entry name" value="vWA_BatA_type"/>
    <property type="match status" value="1"/>
</dbReference>
<sequence>MVEFAWPFALLLFPLPWLLRKLMPAIRQPATALRVPFLQRLHTLPAASNPGSHSLRQLYLLIWALLVLALMRPELPGEPLPQVISGRDVMLAVDLSGSMAFRDMQLNGEEADRLTVLKALLDAFIQRRNGDRMGLILFASAAYVQSPLTHDLDTLRQWLDESFIGLAGRQTALGDAMGLAIKRLQDQPNQNRVLLLITDGANNAGQLTPIQAARLAAAEGIRVFTIGVGADNPQASNPEGQFSFSADPSIDLDEATLQDIALLTDGEYFRAADSDSLQAIYQRIDQLEPAIQQTRPMRSVRPLYHWPVLAALLIGFGFAARRLHAEVRHA</sequence>
<evidence type="ECO:0000259" key="2">
    <source>
        <dbReference type="PROSITE" id="PS50234"/>
    </source>
</evidence>